<proteinExistence type="predicted"/>
<reference evidence="2" key="1">
    <citation type="journal article" date="2019" name="Int. J. Syst. Evol. Microbiol.">
        <title>The Global Catalogue of Microorganisms (GCM) 10K type strain sequencing project: providing services to taxonomists for standard genome sequencing and annotation.</title>
        <authorList>
            <consortium name="The Broad Institute Genomics Platform"/>
            <consortium name="The Broad Institute Genome Sequencing Center for Infectious Disease"/>
            <person name="Wu L."/>
            <person name="Ma J."/>
        </authorList>
    </citation>
    <scope>NUCLEOTIDE SEQUENCE [LARGE SCALE GENOMIC DNA]</scope>
    <source>
        <strain evidence="2">JCM 18019</strain>
    </source>
</reference>
<name>A0ABP9MLD9_9FLAO</name>
<dbReference type="EMBL" id="BAABHX010000005">
    <property type="protein sequence ID" value="GAA5097272.1"/>
    <property type="molecule type" value="Genomic_DNA"/>
</dbReference>
<sequence length="244" mass="28384">MGYWCTLHLFDDKKFYKEIVPTLKGETGDLTADCQEFLKSHVTGSTSRLSKQELEKLVNETIKNIVSISNSFDKNFKINSEYQKIENYDAKLAFLNSSDKHYDFCKFFEYYIFKTCADFFPHLPLGKGGVSRNFEISAEALSDSITGELDNWNDFFCFYTTGITNWISHEDVQYLYLDKDSLKHDDNERAKAFLSLLEIAHSNELGFIIGVDMRDEILELLPNNKIVKPDIWTLENSVELIWKR</sequence>
<organism evidence="1 2">
    <name type="scientific">Chryseobacterium ginsengisoli</name>
    <dbReference type="NCBI Taxonomy" id="363853"/>
    <lineage>
        <taxon>Bacteria</taxon>
        <taxon>Pseudomonadati</taxon>
        <taxon>Bacteroidota</taxon>
        <taxon>Flavobacteriia</taxon>
        <taxon>Flavobacteriales</taxon>
        <taxon>Weeksellaceae</taxon>
        <taxon>Chryseobacterium group</taxon>
        <taxon>Chryseobacterium</taxon>
    </lineage>
</organism>
<dbReference type="Proteomes" id="UP001500353">
    <property type="component" value="Unassembled WGS sequence"/>
</dbReference>
<keyword evidence="2" id="KW-1185">Reference proteome</keyword>
<dbReference type="RefSeq" id="WP_345206326.1">
    <property type="nucleotide sequence ID" value="NZ_BAABHX010000005.1"/>
</dbReference>
<evidence type="ECO:0000313" key="2">
    <source>
        <dbReference type="Proteomes" id="UP001500353"/>
    </source>
</evidence>
<accession>A0ABP9MLD9</accession>
<evidence type="ECO:0000313" key="1">
    <source>
        <dbReference type="EMBL" id="GAA5097272.1"/>
    </source>
</evidence>
<comment type="caution">
    <text evidence="1">The sequence shown here is derived from an EMBL/GenBank/DDBJ whole genome shotgun (WGS) entry which is preliminary data.</text>
</comment>
<gene>
    <name evidence="1" type="ORF">GCM10023210_32110</name>
</gene>
<protein>
    <submittedName>
        <fullName evidence="1">Uncharacterized protein</fullName>
    </submittedName>
</protein>